<evidence type="ECO:0000313" key="4">
    <source>
        <dbReference type="EMBL" id="KAK4492920.1"/>
    </source>
</evidence>
<evidence type="ECO:0000259" key="3">
    <source>
        <dbReference type="SMART" id="SM00768"/>
    </source>
</evidence>
<gene>
    <name evidence="4" type="ORF">RD792_000247</name>
</gene>
<feature type="domain" description="X8" evidence="3">
    <location>
        <begin position="25"/>
        <end position="104"/>
    </location>
</feature>
<evidence type="ECO:0000256" key="1">
    <source>
        <dbReference type="ARBA" id="ARBA00022729"/>
    </source>
</evidence>
<name>A0ABR0DUP0_9LAMI</name>
<dbReference type="Proteomes" id="UP001291926">
    <property type="component" value="Unassembled WGS sequence"/>
</dbReference>
<dbReference type="InterPro" id="IPR012946">
    <property type="entry name" value="X8"/>
</dbReference>
<organism evidence="4 5">
    <name type="scientific">Penstemon davidsonii</name>
    <dbReference type="NCBI Taxonomy" id="160366"/>
    <lineage>
        <taxon>Eukaryota</taxon>
        <taxon>Viridiplantae</taxon>
        <taxon>Streptophyta</taxon>
        <taxon>Embryophyta</taxon>
        <taxon>Tracheophyta</taxon>
        <taxon>Spermatophyta</taxon>
        <taxon>Magnoliopsida</taxon>
        <taxon>eudicotyledons</taxon>
        <taxon>Gunneridae</taxon>
        <taxon>Pentapetalae</taxon>
        <taxon>asterids</taxon>
        <taxon>lamiids</taxon>
        <taxon>Lamiales</taxon>
        <taxon>Plantaginaceae</taxon>
        <taxon>Cheloneae</taxon>
        <taxon>Penstemon</taxon>
    </lineage>
</organism>
<feature type="signal peptide" evidence="2">
    <location>
        <begin position="1"/>
        <end position="24"/>
    </location>
</feature>
<reference evidence="4 5" key="1">
    <citation type="journal article" date="2023" name="bioRxiv">
        <title>Genome report: Whole genome sequence and annotation of Penstemon davidsonii.</title>
        <authorList>
            <person name="Ostevik K.L."/>
            <person name="Alabady M."/>
            <person name="Zhang M."/>
            <person name="Rausher M.D."/>
        </authorList>
    </citation>
    <scope>NUCLEOTIDE SEQUENCE [LARGE SCALE GENOMIC DNA]</scope>
    <source>
        <strain evidence="4">DNT005</strain>
        <tissue evidence="4">Whole leaf</tissue>
    </source>
</reference>
<protein>
    <recommendedName>
        <fullName evidence="3">X8 domain-containing protein</fullName>
    </recommendedName>
</protein>
<dbReference type="Pfam" id="PF07983">
    <property type="entry name" value="X8"/>
    <property type="match status" value="1"/>
</dbReference>
<feature type="chain" id="PRO_5046693891" description="X8 domain-containing protein" evidence="2">
    <location>
        <begin position="25"/>
        <end position="105"/>
    </location>
</feature>
<evidence type="ECO:0000256" key="2">
    <source>
        <dbReference type="SAM" id="SignalP"/>
    </source>
</evidence>
<dbReference type="EMBL" id="JAYDYQ010001086">
    <property type="protein sequence ID" value="KAK4492920.1"/>
    <property type="molecule type" value="Genomic_DNA"/>
</dbReference>
<proteinExistence type="predicted"/>
<sequence>MSMAKLMFVQAFLLLMIYSKKSDGQWCIADEQTPDRELQMGLDWACGIGGANCSKIQVGQACFMPNTVKAHASYAFNNYFQKFKRRGGNCYFNGGSITTDLDPSK</sequence>
<keyword evidence="1 2" id="KW-0732">Signal</keyword>
<dbReference type="PANTHER" id="PTHR31044:SF55">
    <property type="entry name" value="CARBOHYDRATE-BINDING X8 DOMAIN SUPERFAMILY PROTEIN"/>
    <property type="match status" value="1"/>
</dbReference>
<dbReference type="InterPro" id="IPR044788">
    <property type="entry name" value="X8_dom_prot"/>
</dbReference>
<comment type="caution">
    <text evidence="4">The sequence shown here is derived from an EMBL/GenBank/DDBJ whole genome shotgun (WGS) entry which is preliminary data.</text>
</comment>
<dbReference type="Gene3D" id="1.20.58.1040">
    <property type="match status" value="1"/>
</dbReference>
<evidence type="ECO:0000313" key="5">
    <source>
        <dbReference type="Proteomes" id="UP001291926"/>
    </source>
</evidence>
<dbReference type="SMART" id="SM00768">
    <property type="entry name" value="X8"/>
    <property type="match status" value="1"/>
</dbReference>
<dbReference type="PANTHER" id="PTHR31044">
    <property type="entry name" value="BETA-1,3 GLUCANASE"/>
    <property type="match status" value="1"/>
</dbReference>
<keyword evidence="5" id="KW-1185">Reference proteome</keyword>
<accession>A0ABR0DUP0</accession>